<dbReference type="InterPro" id="IPR035897">
    <property type="entry name" value="Toll_tir_struct_dom_sf"/>
</dbReference>
<dbReference type="EMBL" id="CAADFQ010000072">
    <property type="protein sequence ID" value="VFK34445.1"/>
    <property type="molecule type" value="Genomic_DNA"/>
</dbReference>
<gene>
    <name evidence="2" type="ORF">BECKMB1821H_GA0114242_10731</name>
    <name evidence="1" type="ORF">BECKMB1821I_GA0114274_10721</name>
</gene>
<accession>A0A450XYV6</accession>
<organism evidence="1">
    <name type="scientific">Candidatus Kentrum sp. MB</name>
    <dbReference type="NCBI Taxonomy" id="2138164"/>
    <lineage>
        <taxon>Bacteria</taxon>
        <taxon>Pseudomonadati</taxon>
        <taxon>Pseudomonadota</taxon>
        <taxon>Gammaproteobacteria</taxon>
        <taxon>Candidatus Kentrum</taxon>
    </lineage>
</organism>
<evidence type="ECO:0008006" key="3">
    <source>
        <dbReference type="Google" id="ProtNLM"/>
    </source>
</evidence>
<reference evidence="1" key="1">
    <citation type="submission" date="2019-02" db="EMBL/GenBank/DDBJ databases">
        <authorList>
            <person name="Gruber-Vodicka R. H."/>
            <person name="Seah K. B. B."/>
        </authorList>
    </citation>
    <scope>NUCLEOTIDE SEQUENCE</scope>
    <source>
        <strain evidence="2">BECK_BZ198</strain>
        <strain evidence="1">BECK_BZ199</strain>
    </source>
</reference>
<dbReference type="SUPFAM" id="SSF52200">
    <property type="entry name" value="Toll/Interleukin receptor TIR domain"/>
    <property type="match status" value="1"/>
</dbReference>
<name>A0A450XYV6_9GAMM</name>
<evidence type="ECO:0000313" key="2">
    <source>
        <dbReference type="EMBL" id="VFK76756.1"/>
    </source>
</evidence>
<protein>
    <recommendedName>
        <fullName evidence="3">TIR domain-containing protein</fullName>
    </recommendedName>
</protein>
<dbReference type="EMBL" id="CAADGH010000073">
    <property type="protein sequence ID" value="VFK76756.1"/>
    <property type="molecule type" value="Genomic_DNA"/>
</dbReference>
<dbReference type="AlphaFoldDB" id="A0A450XYV6"/>
<evidence type="ECO:0000313" key="1">
    <source>
        <dbReference type="EMBL" id="VFK34445.1"/>
    </source>
</evidence>
<sequence length="84" mass="9584">MVQFATFNDLRRINREMDSRTTGAVLERSSYTKIGKTVFLSHSSKDKEFLPAVISILENHGGRVYVDNEDEQLQLSGKETKYSV</sequence>
<proteinExistence type="predicted"/>